<sequence length="197" mass="21579">MASASRPPTQGQLAPHLPGIKAFITGHKRSDGATTIQEARPATWQSIDHGGMAFNVPFTTSQFPVSLNDDVDITKHDELLGSKKLGIVNPRGTVLRFVDFAPGFESMMHRTQSLDYGIVVEGSIELILDSGEKQLLQRGDVCVQRGTNHAWRNPSADEWTRVVYILQDCQPVLVNGQPLREYLGRSEGEIPASGNDS</sequence>
<dbReference type="InterPro" id="IPR047142">
    <property type="entry name" value="OryJ/VirC-like"/>
</dbReference>
<evidence type="ECO:0000313" key="3">
    <source>
        <dbReference type="Proteomes" id="UP000054302"/>
    </source>
</evidence>
<protein>
    <recommendedName>
        <fullName evidence="1">Cupin type-2 domain-containing protein</fullName>
    </recommendedName>
</protein>
<dbReference type="PANTHER" id="PTHR36156">
    <property type="entry name" value="SLR2101 PROTEIN"/>
    <property type="match status" value="1"/>
</dbReference>
<gene>
    <name evidence="2" type="ORF">PV10_03722</name>
</gene>
<dbReference type="PANTHER" id="PTHR36156:SF2">
    <property type="entry name" value="CUPIN TYPE-2 DOMAIN-CONTAINING PROTEIN"/>
    <property type="match status" value="1"/>
</dbReference>
<keyword evidence="3" id="KW-1185">Reference proteome</keyword>
<dbReference type="OMA" id="ESMMHRT"/>
<name>A0A0D1ZCL6_EXOME</name>
<dbReference type="InterPro" id="IPR011051">
    <property type="entry name" value="RmlC_Cupin_sf"/>
</dbReference>
<organism evidence="2 3">
    <name type="scientific">Exophiala mesophila</name>
    <name type="common">Black yeast-like fungus</name>
    <dbReference type="NCBI Taxonomy" id="212818"/>
    <lineage>
        <taxon>Eukaryota</taxon>
        <taxon>Fungi</taxon>
        <taxon>Dikarya</taxon>
        <taxon>Ascomycota</taxon>
        <taxon>Pezizomycotina</taxon>
        <taxon>Eurotiomycetes</taxon>
        <taxon>Chaetothyriomycetidae</taxon>
        <taxon>Chaetothyriales</taxon>
        <taxon>Herpotrichiellaceae</taxon>
        <taxon>Exophiala</taxon>
    </lineage>
</organism>
<dbReference type="InterPro" id="IPR014710">
    <property type="entry name" value="RmlC-like_jellyroll"/>
</dbReference>
<dbReference type="HOGENOM" id="CLU_096188_0_0_1"/>
<dbReference type="GeneID" id="27321567"/>
<dbReference type="AlphaFoldDB" id="A0A0D1ZCL6"/>
<dbReference type="CDD" id="cd02231">
    <property type="entry name" value="cupin_BLL6423-like"/>
    <property type="match status" value="1"/>
</dbReference>
<dbReference type="RefSeq" id="XP_016223996.1">
    <property type="nucleotide sequence ID" value="XM_016368208.1"/>
</dbReference>
<evidence type="ECO:0000313" key="2">
    <source>
        <dbReference type="EMBL" id="KIV92422.1"/>
    </source>
</evidence>
<accession>A0A0D1ZCL6</accession>
<dbReference type="InterPro" id="IPR013096">
    <property type="entry name" value="Cupin_2"/>
</dbReference>
<proteinExistence type="predicted"/>
<dbReference type="Proteomes" id="UP000054302">
    <property type="component" value="Unassembled WGS sequence"/>
</dbReference>
<dbReference type="EMBL" id="KN847522">
    <property type="protein sequence ID" value="KIV92422.1"/>
    <property type="molecule type" value="Genomic_DNA"/>
</dbReference>
<dbReference type="SUPFAM" id="SSF51182">
    <property type="entry name" value="RmlC-like cupins"/>
    <property type="match status" value="1"/>
</dbReference>
<feature type="domain" description="Cupin type-2" evidence="1">
    <location>
        <begin position="97"/>
        <end position="157"/>
    </location>
</feature>
<dbReference type="VEuPathDB" id="FungiDB:PV10_03722"/>
<dbReference type="OrthoDB" id="5840532at2759"/>
<dbReference type="Pfam" id="PF07883">
    <property type="entry name" value="Cupin_2"/>
    <property type="match status" value="1"/>
</dbReference>
<dbReference type="Gene3D" id="2.60.120.10">
    <property type="entry name" value="Jelly Rolls"/>
    <property type="match status" value="1"/>
</dbReference>
<reference evidence="2 3" key="1">
    <citation type="submission" date="2015-01" db="EMBL/GenBank/DDBJ databases">
        <title>The Genome Sequence of Exophiala mesophila CBS40295.</title>
        <authorList>
            <consortium name="The Broad Institute Genomics Platform"/>
            <person name="Cuomo C."/>
            <person name="de Hoog S."/>
            <person name="Gorbushina A."/>
            <person name="Stielow B."/>
            <person name="Teixiera M."/>
            <person name="Abouelleil A."/>
            <person name="Chapman S.B."/>
            <person name="Priest M."/>
            <person name="Young S.K."/>
            <person name="Wortman J."/>
            <person name="Nusbaum C."/>
            <person name="Birren B."/>
        </authorList>
    </citation>
    <scope>NUCLEOTIDE SEQUENCE [LARGE SCALE GENOMIC DNA]</scope>
    <source>
        <strain evidence="2 3">CBS 40295</strain>
    </source>
</reference>
<evidence type="ECO:0000259" key="1">
    <source>
        <dbReference type="Pfam" id="PF07883"/>
    </source>
</evidence>